<feature type="domain" description="Fibronectin type-III" evidence="2">
    <location>
        <begin position="32"/>
        <end position="129"/>
    </location>
</feature>
<sequence>MFRVFAENPVGISEPLESDPVTVKCQFDKPSSPRGPFEVSGMTETSLTLKWQPPEWDGGTQILDYLVERREVNKKAWQKVGTTEGGAITSIQVTNLKQNTSYHFRVTARNEVGPSTPYSQDDSITVGRRI</sequence>
<dbReference type="Proteomes" id="UP000792457">
    <property type="component" value="Unassembled WGS sequence"/>
</dbReference>
<dbReference type="SMART" id="SM00060">
    <property type="entry name" value="FN3"/>
    <property type="match status" value="1"/>
</dbReference>
<name>A0A8K0JX56_LADFU</name>
<dbReference type="Pfam" id="PF00041">
    <property type="entry name" value="fn3"/>
    <property type="match status" value="1"/>
</dbReference>
<evidence type="ECO:0000256" key="1">
    <source>
        <dbReference type="ARBA" id="ARBA00022737"/>
    </source>
</evidence>
<dbReference type="PANTHER" id="PTHR13817:SF73">
    <property type="entry name" value="FIBRONECTIN TYPE-III DOMAIN-CONTAINING PROTEIN"/>
    <property type="match status" value="1"/>
</dbReference>
<organism evidence="3 4">
    <name type="scientific">Ladona fulva</name>
    <name type="common">Scarce chaser dragonfly</name>
    <name type="synonym">Libellula fulva</name>
    <dbReference type="NCBI Taxonomy" id="123851"/>
    <lineage>
        <taxon>Eukaryota</taxon>
        <taxon>Metazoa</taxon>
        <taxon>Ecdysozoa</taxon>
        <taxon>Arthropoda</taxon>
        <taxon>Hexapoda</taxon>
        <taxon>Insecta</taxon>
        <taxon>Pterygota</taxon>
        <taxon>Palaeoptera</taxon>
        <taxon>Odonata</taxon>
        <taxon>Epiprocta</taxon>
        <taxon>Anisoptera</taxon>
        <taxon>Libelluloidea</taxon>
        <taxon>Libellulidae</taxon>
        <taxon>Ladona</taxon>
    </lineage>
</organism>
<evidence type="ECO:0000313" key="4">
    <source>
        <dbReference type="Proteomes" id="UP000792457"/>
    </source>
</evidence>
<dbReference type="InterPro" id="IPR050964">
    <property type="entry name" value="Striated_Muscle_Regulatory"/>
</dbReference>
<feature type="non-terminal residue" evidence="3">
    <location>
        <position position="130"/>
    </location>
</feature>
<keyword evidence="4" id="KW-1185">Reference proteome</keyword>
<accession>A0A8K0JX56</accession>
<reference evidence="3" key="2">
    <citation type="submission" date="2017-10" db="EMBL/GenBank/DDBJ databases">
        <title>Ladona fulva Genome sequencing and assembly.</title>
        <authorList>
            <person name="Murali S."/>
            <person name="Richards S."/>
            <person name="Bandaranaike D."/>
            <person name="Bellair M."/>
            <person name="Blankenburg K."/>
            <person name="Chao H."/>
            <person name="Dinh H."/>
            <person name="Doddapaneni H."/>
            <person name="Dugan-Rocha S."/>
            <person name="Elkadiri S."/>
            <person name="Gnanaolivu R."/>
            <person name="Hernandez B."/>
            <person name="Skinner E."/>
            <person name="Javaid M."/>
            <person name="Lee S."/>
            <person name="Li M."/>
            <person name="Ming W."/>
            <person name="Munidasa M."/>
            <person name="Muniz J."/>
            <person name="Nguyen L."/>
            <person name="Hughes D."/>
            <person name="Osuji N."/>
            <person name="Pu L.-L."/>
            <person name="Puazo M."/>
            <person name="Qu C."/>
            <person name="Quiroz J."/>
            <person name="Raj R."/>
            <person name="Weissenberger G."/>
            <person name="Xin Y."/>
            <person name="Zou X."/>
            <person name="Han Y."/>
            <person name="Worley K."/>
            <person name="Muzny D."/>
            <person name="Gibbs R."/>
        </authorList>
    </citation>
    <scope>NUCLEOTIDE SEQUENCE</scope>
    <source>
        <strain evidence="3">Sampled in the wild</strain>
    </source>
</reference>
<evidence type="ECO:0000313" key="3">
    <source>
        <dbReference type="EMBL" id="KAG8223455.1"/>
    </source>
</evidence>
<dbReference type="OrthoDB" id="2152335at2759"/>
<protein>
    <recommendedName>
        <fullName evidence="2">Fibronectin type-III domain-containing protein</fullName>
    </recommendedName>
</protein>
<dbReference type="CDD" id="cd00063">
    <property type="entry name" value="FN3"/>
    <property type="match status" value="1"/>
</dbReference>
<dbReference type="EMBL" id="KZ308161">
    <property type="protein sequence ID" value="KAG8223455.1"/>
    <property type="molecule type" value="Genomic_DNA"/>
</dbReference>
<reference evidence="3" key="1">
    <citation type="submission" date="2013-04" db="EMBL/GenBank/DDBJ databases">
        <authorList>
            <person name="Qu J."/>
            <person name="Murali S.C."/>
            <person name="Bandaranaike D."/>
            <person name="Bellair M."/>
            <person name="Blankenburg K."/>
            <person name="Chao H."/>
            <person name="Dinh H."/>
            <person name="Doddapaneni H."/>
            <person name="Downs B."/>
            <person name="Dugan-Rocha S."/>
            <person name="Elkadiri S."/>
            <person name="Gnanaolivu R.D."/>
            <person name="Hernandez B."/>
            <person name="Javaid M."/>
            <person name="Jayaseelan J.C."/>
            <person name="Lee S."/>
            <person name="Li M."/>
            <person name="Ming W."/>
            <person name="Munidasa M."/>
            <person name="Muniz J."/>
            <person name="Nguyen L."/>
            <person name="Ongeri F."/>
            <person name="Osuji N."/>
            <person name="Pu L.-L."/>
            <person name="Puazo M."/>
            <person name="Qu C."/>
            <person name="Quiroz J."/>
            <person name="Raj R."/>
            <person name="Weissenberger G."/>
            <person name="Xin Y."/>
            <person name="Zou X."/>
            <person name="Han Y."/>
            <person name="Richards S."/>
            <person name="Worley K."/>
            <person name="Muzny D."/>
            <person name="Gibbs R."/>
        </authorList>
    </citation>
    <scope>NUCLEOTIDE SEQUENCE</scope>
    <source>
        <strain evidence="3">Sampled in the wild</strain>
    </source>
</reference>
<evidence type="ECO:0000259" key="2">
    <source>
        <dbReference type="PROSITE" id="PS50853"/>
    </source>
</evidence>
<dbReference type="SUPFAM" id="SSF49265">
    <property type="entry name" value="Fibronectin type III"/>
    <property type="match status" value="1"/>
</dbReference>
<dbReference type="PANTHER" id="PTHR13817">
    <property type="entry name" value="TITIN"/>
    <property type="match status" value="1"/>
</dbReference>
<dbReference type="Gene3D" id="2.60.40.10">
    <property type="entry name" value="Immunoglobulins"/>
    <property type="match status" value="1"/>
</dbReference>
<dbReference type="FunFam" id="2.60.40.10:FF:000003">
    <property type="entry name" value="Titin isoform E"/>
    <property type="match status" value="1"/>
</dbReference>
<proteinExistence type="predicted"/>
<dbReference type="PROSITE" id="PS50853">
    <property type="entry name" value="FN3"/>
    <property type="match status" value="1"/>
</dbReference>
<gene>
    <name evidence="3" type="ORF">J437_LFUL001948</name>
</gene>
<dbReference type="InterPro" id="IPR013783">
    <property type="entry name" value="Ig-like_fold"/>
</dbReference>
<dbReference type="InterPro" id="IPR036116">
    <property type="entry name" value="FN3_sf"/>
</dbReference>
<dbReference type="InterPro" id="IPR003961">
    <property type="entry name" value="FN3_dom"/>
</dbReference>
<keyword evidence="1" id="KW-0677">Repeat</keyword>
<comment type="caution">
    <text evidence="3">The sequence shown here is derived from an EMBL/GenBank/DDBJ whole genome shotgun (WGS) entry which is preliminary data.</text>
</comment>
<dbReference type="AlphaFoldDB" id="A0A8K0JX56"/>
<dbReference type="PRINTS" id="PR00014">
    <property type="entry name" value="FNTYPEIII"/>
</dbReference>